<dbReference type="InterPro" id="IPR000504">
    <property type="entry name" value="RRM_dom"/>
</dbReference>
<evidence type="ECO:0000256" key="4">
    <source>
        <dbReference type="ARBA" id="ARBA00022989"/>
    </source>
</evidence>
<feature type="compositionally biased region" description="Basic and acidic residues" evidence="7">
    <location>
        <begin position="1"/>
        <end position="16"/>
    </location>
</feature>
<evidence type="ECO:0000256" key="3">
    <source>
        <dbReference type="ARBA" id="ARBA00022884"/>
    </source>
</evidence>
<dbReference type="GO" id="GO:0016020">
    <property type="term" value="C:membrane"/>
    <property type="evidence" value="ECO:0007669"/>
    <property type="project" value="UniProtKB-SubCell"/>
</dbReference>
<protein>
    <submittedName>
        <fullName evidence="10">(pine wood nematode) hypothetical protein</fullName>
    </submittedName>
</protein>
<gene>
    <name evidence="10" type="ORF">BXYJ_LOCUS6692</name>
</gene>
<feature type="domain" description="RRM" evidence="9">
    <location>
        <begin position="439"/>
        <end position="517"/>
    </location>
</feature>
<dbReference type="InterPro" id="IPR035979">
    <property type="entry name" value="RBD_domain_sf"/>
</dbReference>
<accession>A0A811KZJ2</accession>
<dbReference type="SUPFAM" id="SSF54928">
    <property type="entry name" value="RNA-binding domain, RBD"/>
    <property type="match status" value="2"/>
</dbReference>
<dbReference type="SMART" id="SM00360">
    <property type="entry name" value="RRM"/>
    <property type="match status" value="2"/>
</dbReference>
<feature type="compositionally biased region" description="Low complexity" evidence="7">
    <location>
        <begin position="38"/>
        <end position="50"/>
    </location>
</feature>
<dbReference type="GO" id="GO:0003729">
    <property type="term" value="F:mRNA binding"/>
    <property type="evidence" value="ECO:0007669"/>
    <property type="project" value="InterPro"/>
</dbReference>
<proteinExistence type="predicted"/>
<evidence type="ECO:0000313" key="10">
    <source>
        <dbReference type="EMBL" id="CAD5221466.1"/>
    </source>
</evidence>
<dbReference type="InterPro" id="IPR003954">
    <property type="entry name" value="RRM_euk-type"/>
</dbReference>
<evidence type="ECO:0000256" key="5">
    <source>
        <dbReference type="ARBA" id="ARBA00023136"/>
    </source>
</evidence>
<name>A0A811KZJ2_BURXY</name>
<dbReference type="Proteomes" id="UP000659654">
    <property type="component" value="Unassembled WGS sequence"/>
</dbReference>
<dbReference type="GO" id="GO:0010494">
    <property type="term" value="C:cytoplasmic stress granule"/>
    <property type="evidence" value="ECO:0007669"/>
    <property type="project" value="TreeGrafter"/>
</dbReference>
<evidence type="ECO:0000256" key="8">
    <source>
        <dbReference type="SAM" id="Phobius"/>
    </source>
</evidence>
<feature type="transmembrane region" description="Helical" evidence="8">
    <location>
        <begin position="178"/>
        <end position="196"/>
    </location>
</feature>
<feature type="compositionally biased region" description="Pro residues" evidence="7">
    <location>
        <begin position="62"/>
        <end position="74"/>
    </location>
</feature>
<feature type="region of interest" description="Disordered" evidence="7">
    <location>
        <begin position="1"/>
        <end position="20"/>
    </location>
</feature>
<dbReference type="GO" id="GO:0034063">
    <property type="term" value="P:stress granule assembly"/>
    <property type="evidence" value="ECO:0007669"/>
    <property type="project" value="TreeGrafter"/>
</dbReference>
<dbReference type="InterPro" id="IPR007237">
    <property type="entry name" value="CD20-like"/>
</dbReference>
<dbReference type="EMBL" id="CAJFDI010000003">
    <property type="protein sequence ID" value="CAD5221466.1"/>
    <property type="molecule type" value="Genomic_DNA"/>
</dbReference>
<dbReference type="OrthoDB" id="5868512at2759"/>
<dbReference type="Pfam" id="PF00076">
    <property type="entry name" value="RRM_1"/>
    <property type="match status" value="2"/>
</dbReference>
<evidence type="ECO:0000313" key="11">
    <source>
        <dbReference type="Proteomes" id="UP000659654"/>
    </source>
</evidence>
<dbReference type="SMART" id="SM00361">
    <property type="entry name" value="RRM_1"/>
    <property type="match status" value="2"/>
</dbReference>
<feature type="domain" description="RRM" evidence="9">
    <location>
        <begin position="540"/>
        <end position="612"/>
    </location>
</feature>
<comment type="caution">
    <text evidence="10">The sequence shown here is derived from an EMBL/GenBank/DDBJ whole genome shotgun (WGS) entry which is preliminary data.</text>
</comment>
<dbReference type="EMBL" id="CAJFCV020000003">
    <property type="protein sequence ID" value="CAG9108493.1"/>
    <property type="molecule type" value="Genomic_DNA"/>
</dbReference>
<keyword evidence="5 8" id="KW-0472">Membrane</keyword>
<dbReference type="PROSITE" id="PS50102">
    <property type="entry name" value="RRM"/>
    <property type="match status" value="2"/>
</dbReference>
<dbReference type="PANTHER" id="PTHR47640">
    <property type="entry name" value="TRNA SELENOCYSTEINE 1-ASSOCIATED PROTEIN 1-RELATED-RELATED"/>
    <property type="match status" value="1"/>
</dbReference>
<evidence type="ECO:0000256" key="6">
    <source>
        <dbReference type="PROSITE-ProRule" id="PRU00176"/>
    </source>
</evidence>
<dbReference type="GO" id="GO:0043488">
    <property type="term" value="P:regulation of mRNA stability"/>
    <property type="evidence" value="ECO:0007669"/>
    <property type="project" value="TreeGrafter"/>
</dbReference>
<dbReference type="GO" id="GO:0000184">
    <property type="term" value="P:nuclear-transcribed mRNA catabolic process, nonsense-mediated decay"/>
    <property type="evidence" value="ECO:0007669"/>
    <property type="project" value="TreeGrafter"/>
</dbReference>
<organism evidence="10 11">
    <name type="scientific">Bursaphelenchus xylophilus</name>
    <name type="common">Pinewood nematode worm</name>
    <name type="synonym">Aphelenchoides xylophilus</name>
    <dbReference type="NCBI Taxonomy" id="6326"/>
    <lineage>
        <taxon>Eukaryota</taxon>
        <taxon>Metazoa</taxon>
        <taxon>Ecdysozoa</taxon>
        <taxon>Nematoda</taxon>
        <taxon>Chromadorea</taxon>
        <taxon>Rhabditida</taxon>
        <taxon>Tylenchina</taxon>
        <taxon>Tylenchomorpha</taxon>
        <taxon>Aphelenchoidea</taxon>
        <taxon>Aphelenchoididae</taxon>
        <taxon>Bursaphelenchus</taxon>
    </lineage>
</organism>
<feature type="transmembrane region" description="Helical" evidence="8">
    <location>
        <begin position="114"/>
        <end position="134"/>
    </location>
</feature>
<keyword evidence="2 8" id="KW-0812">Transmembrane</keyword>
<evidence type="ECO:0000256" key="7">
    <source>
        <dbReference type="SAM" id="MobiDB-lite"/>
    </source>
</evidence>
<keyword evidence="4 8" id="KW-1133">Transmembrane helix</keyword>
<feature type="region of interest" description="Disordered" evidence="7">
    <location>
        <begin position="29"/>
        <end position="84"/>
    </location>
</feature>
<dbReference type="Proteomes" id="UP000582659">
    <property type="component" value="Unassembled WGS sequence"/>
</dbReference>
<comment type="subcellular location">
    <subcellularLocation>
        <location evidence="1">Membrane</location>
        <topology evidence="1">Multi-pass membrane protein</topology>
    </subcellularLocation>
</comment>
<feature type="transmembrane region" description="Helical" evidence="8">
    <location>
        <begin position="255"/>
        <end position="275"/>
    </location>
</feature>
<keyword evidence="3 6" id="KW-0694">RNA-binding</keyword>
<evidence type="ECO:0000256" key="1">
    <source>
        <dbReference type="ARBA" id="ARBA00004141"/>
    </source>
</evidence>
<keyword evidence="11" id="KW-1185">Reference proteome</keyword>
<dbReference type="InterPro" id="IPR050825">
    <property type="entry name" value="RBM42_RBP45_47-like"/>
</dbReference>
<feature type="transmembrane region" description="Helical" evidence="8">
    <location>
        <begin position="146"/>
        <end position="166"/>
    </location>
</feature>
<dbReference type="Pfam" id="PF04103">
    <property type="entry name" value="CD20"/>
    <property type="match status" value="1"/>
</dbReference>
<dbReference type="Gene3D" id="3.30.70.330">
    <property type="match status" value="2"/>
</dbReference>
<dbReference type="InterPro" id="IPR012677">
    <property type="entry name" value="Nucleotide-bd_a/b_plait_sf"/>
</dbReference>
<evidence type="ECO:0000256" key="2">
    <source>
        <dbReference type="ARBA" id="ARBA00022692"/>
    </source>
</evidence>
<dbReference type="PANTHER" id="PTHR47640:SF5">
    <property type="entry name" value="RRM DOMAIN-CONTAINING PROTEIN"/>
    <property type="match status" value="1"/>
</dbReference>
<sequence>MFRRSMKAEEPQRRVYEGNLYHSAPQYPNVSISINQHPTPASSSAPSISPYQVSNVRTSPPSSAPPPPPVPPAPRNTLPSNPNYHSIPNRNSNYAYPHESIWFDKFVRRENRGMLRLCLIELFLAAVVLAGGIWCARDTPDYCPYYSAIWTSTIFLINAVVGTVAAKTGIHNTYIAHLILSILSIFMCIISSVLAFRNWTLIGTHHHPKVSRDTAFCLLGEHDTSRLSYIFTNMDQYDFKTCLFSLKLGVGVNSVQFLVATLLGLLNIFSMIFCLRRVCRRNITTTISNLKRHRAPADGYLEETALSGGGVGPALEFEQAPPLKKAALNPIFQAQCNEMPSLSLVQPNLLLSAISQANPINQAALMPMALGSLQPTLLPSNVLLPSLSYSFQNNLVNSPYANYPALLTQPSVSSSLTFEGNPLLAFPTPDIKVDPSSLYNVFVGDLGQDVDNNSLLSAFKKFGQIAEAKVIRDAQSMKSRGYGFVTFWKQEDAQKAIDEMNGQVVGKRAIRTNWATRKNNENKRSTTYEEVLNACDGENTSVYLGNIGPEVSENDVREVFSKFGTIRQIRMFSPKNYAFVVFDTKENAAKAIHEFGGQELRGHTITCSWGKLSDQTPKSNPLLVFANMNRLMQPQMNAISQLYSPFVPNWH</sequence>
<dbReference type="AlphaFoldDB" id="A0A811KZJ2"/>
<evidence type="ECO:0000259" key="9">
    <source>
        <dbReference type="PROSITE" id="PS50102"/>
    </source>
</evidence>
<reference evidence="10" key="1">
    <citation type="submission" date="2020-09" db="EMBL/GenBank/DDBJ databases">
        <authorList>
            <person name="Kikuchi T."/>
        </authorList>
    </citation>
    <scope>NUCLEOTIDE SEQUENCE</scope>
    <source>
        <strain evidence="10">Ka4C1</strain>
    </source>
</reference>
<dbReference type="SMR" id="A0A811KZJ2"/>